<dbReference type="EMBL" id="JAIWYP010000004">
    <property type="protein sequence ID" value="KAH3843405.1"/>
    <property type="molecule type" value="Genomic_DNA"/>
</dbReference>
<comment type="caution">
    <text evidence="1">The sequence shown here is derived from an EMBL/GenBank/DDBJ whole genome shotgun (WGS) entry which is preliminary data.</text>
</comment>
<evidence type="ECO:0000313" key="3">
    <source>
        <dbReference type="Proteomes" id="UP000828390"/>
    </source>
</evidence>
<evidence type="ECO:0000313" key="2">
    <source>
        <dbReference type="EMBL" id="KAH3843407.1"/>
    </source>
</evidence>
<name>A0A9D4QV66_DREPO</name>
<dbReference type="EMBL" id="JAIWYP010000004">
    <property type="protein sequence ID" value="KAH3843407.1"/>
    <property type="molecule type" value="Genomic_DNA"/>
</dbReference>
<reference evidence="1" key="2">
    <citation type="submission" date="2020-11" db="EMBL/GenBank/DDBJ databases">
        <authorList>
            <person name="McCartney M.A."/>
            <person name="Auch B."/>
            <person name="Kono T."/>
            <person name="Mallez S."/>
            <person name="Becker A."/>
            <person name="Gohl D.M."/>
            <person name="Silverstein K.A.T."/>
            <person name="Koren S."/>
            <person name="Bechman K.B."/>
            <person name="Herman A."/>
            <person name="Abrahante J.E."/>
            <person name="Garbe J."/>
        </authorList>
    </citation>
    <scope>NUCLEOTIDE SEQUENCE</scope>
    <source>
        <strain evidence="1">Duluth1</strain>
        <tissue evidence="1">Whole animal</tissue>
    </source>
</reference>
<sequence length="86" mass="9191">MVLKSVDANCARFLDILQRMEGCLCFTDAGSDICIRSSLIVQNAAELGEAVHLIQCLALDFDGCVVGYDGLEHLGLRSVDGDAQST</sequence>
<proteinExistence type="predicted"/>
<dbReference type="AlphaFoldDB" id="A0A9D4QV66"/>
<protein>
    <submittedName>
        <fullName evidence="1">Uncharacterized protein</fullName>
    </submittedName>
</protein>
<evidence type="ECO:0000313" key="1">
    <source>
        <dbReference type="EMBL" id="KAH3843405.1"/>
    </source>
</evidence>
<reference evidence="1" key="1">
    <citation type="journal article" date="2019" name="bioRxiv">
        <title>The Genome of the Zebra Mussel, Dreissena polymorpha: A Resource for Invasive Species Research.</title>
        <authorList>
            <person name="McCartney M.A."/>
            <person name="Auch B."/>
            <person name="Kono T."/>
            <person name="Mallez S."/>
            <person name="Zhang Y."/>
            <person name="Obille A."/>
            <person name="Becker A."/>
            <person name="Abrahante J.E."/>
            <person name="Garbe J."/>
            <person name="Badalamenti J.P."/>
            <person name="Herman A."/>
            <person name="Mangelson H."/>
            <person name="Liachko I."/>
            <person name="Sullivan S."/>
            <person name="Sone E.D."/>
            <person name="Koren S."/>
            <person name="Silverstein K.A.T."/>
            <person name="Beckman K.B."/>
            <person name="Gohl D.M."/>
        </authorList>
    </citation>
    <scope>NUCLEOTIDE SEQUENCE</scope>
    <source>
        <strain evidence="1">Duluth1</strain>
        <tissue evidence="1">Whole animal</tissue>
    </source>
</reference>
<dbReference type="Proteomes" id="UP000828390">
    <property type="component" value="Unassembled WGS sequence"/>
</dbReference>
<gene>
    <name evidence="1" type="ORF">DPMN_116921</name>
    <name evidence="2" type="ORF">DPMN_116923</name>
</gene>
<accession>A0A9D4QV66</accession>
<keyword evidence="3" id="KW-1185">Reference proteome</keyword>
<organism evidence="1 3">
    <name type="scientific">Dreissena polymorpha</name>
    <name type="common">Zebra mussel</name>
    <name type="synonym">Mytilus polymorpha</name>
    <dbReference type="NCBI Taxonomy" id="45954"/>
    <lineage>
        <taxon>Eukaryota</taxon>
        <taxon>Metazoa</taxon>
        <taxon>Spiralia</taxon>
        <taxon>Lophotrochozoa</taxon>
        <taxon>Mollusca</taxon>
        <taxon>Bivalvia</taxon>
        <taxon>Autobranchia</taxon>
        <taxon>Heteroconchia</taxon>
        <taxon>Euheterodonta</taxon>
        <taxon>Imparidentia</taxon>
        <taxon>Neoheterodontei</taxon>
        <taxon>Myida</taxon>
        <taxon>Dreissenoidea</taxon>
        <taxon>Dreissenidae</taxon>
        <taxon>Dreissena</taxon>
    </lineage>
</organism>